<reference evidence="6 7" key="1">
    <citation type="submission" date="2017-01" db="EMBL/GenBank/DDBJ databases">
        <title>Complete genome of Lacinutrix venerupis DOK2-8 isolated from seawater in Dokdo.</title>
        <authorList>
            <person name="Chi W.-J."/>
            <person name="Kim J.H."/>
        </authorList>
    </citation>
    <scope>NUCLEOTIDE SEQUENCE [LARGE SCALE GENOMIC DNA]</scope>
    <source>
        <strain evidence="6 7">DOK2-8</strain>
    </source>
</reference>
<keyword evidence="2" id="KW-0238">DNA-binding</keyword>
<feature type="transmembrane region" description="Helical" evidence="4">
    <location>
        <begin position="92"/>
        <end position="114"/>
    </location>
</feature>
<keyword evidence="4" id="KW-0812">Transmembrane</keyword>
<dbReference type="RefSeq" id="WP_076732344.1">
    <property type="nucleotide sequence ID" value="NZ_CP019352.1"/>
</dbReference>
<keyword evidence="4" id="KW-1133">Transmembrane helix</keyword>
<dbReference type="PANTHER" id="PTHR43280:SF29">
    <property type="entry name" value="ARAC-FAMILY TRANSCRIPTIONAL REGULATOR"/>
    <property type="match status" value="1"/>
</dbReference>
<evidence type="ECO:0000256" key="4">
    <source>
        <dbReference type="SAM" id="Phobius"/>
    </source>
</evidence>
<feature type="transmembrane region" description="Helical" evidence="4">
    <location>
        <begin position="159"/>
        <end position="179"/>
    </location>
</feature>
<sequence length="347" mass="40478">MAYLLIAVLSQVLIITFLFNKDILKKNNERYIWFIIAIGAFIILLKFLFLVLDANMLYKMYSPAIAIASASLLYLYVHNELNNQQGFNLKKLYHLIPTLILTIVFILIGAVILFKNDYSLIIPYKKIYNVVLFSSYLTYHPYILFLITIKHKNKHLKWLVIPLILWITANLIGFLNKAFNVPIHINYFLLLNISGFLVFIVQFFKLKYNSKVNETVNSITNKPKTAKYEKSSLKIEDTNEILNKLSNHMKAKKPFLDNAFSLSLLSKQVNISKHHITEVLNTTLQKNFFLFVNEYKIEEAKKIMQKNNKEKLQTVAHLSGFNSKTTFIKYFKQIEGITPSEYRKKNA</sequence>
<keyword evidence="3" id="KW-0804">Transcription</keyword>
<evidence type="ECO:0000256" key="3">
    <source>
        <dbReference type="ARBA" id="ARBA00023163"/>
    </source>
</evidence>
<dbReference type="Proteomes" id="UP000187506">
    <property type="component" value="Chromosome"/>
</dbReference>
<dbReference type="InterPro" id="IPR018062">
    <property type="entry name" value="HTH_AraC-typ_CS"/>
</dbReference>
<evidence type="ECO:0000259" key="5">
    <source>
        <dbReference type="PROSITE" id="PS01124"/>
    </source>
</evidence>
<keyword evidence="4" id="KW-0472">Membrane</keyword>
<dbReference type="EMBL" id="CP019352">
    <property type="protein sequence ID" value="APX99715.1"/>
    <property type="molecule type" value="Genomic_DNA"/>
</dbReference>
<feature type="transmembrane region" description="Helical" evidence="4">
    <location>
        <begin position="58"/>
        <end position="77"/>
    </location>
</feature>
<protein>
    <recommendedName>
        <fullName evidence="5">HTH araC/xylS-type domain-containing protein</fullName>
    </recommendedName>
</protein>
<proteinExistence type="predicted"/>
<dbReference type="InterPro" id="IPR020449">
    <property type="entry name" value="Tscrpt_reg_AraC-type_HTH"/>
</dbReference>
<dbReference type="Pfam" id="PF12833">
    <property type="entry name" value="HTH_18"/>
    <property type="match status" value="1"/>
</dbReference>
<feature type="transmembrane region" description="Helical" evidence="4">
    <location>
        <begin position="185"/>
        <end position="204"/>
    </location>
</feature>
<evidence type="ECO:0000313" key="6">
    <source>
        <dbReference type="EMBL" id="APX99715.1"/>
    </source>
</evidence>
<feature type="transmembrane region" description="Helical" evidence="4">
    <location>
        <begin position="31"/>
        <end position="52"/>
    </location>
</feature>
<name>A0AAC9LJC1_9FLAO</name>
<dbReference type="PRINTS" id="PR00032">
    <property type="entry name" value="HTHARAC"/>
</dbReference>
<evidence type="ECO:0000256" key="1">
    <source>
        <dbReference type="ARBA" id="ARBA00023015"/>
    </source>
</evidence>
<dbReference type="InterPro" id="IPR018060">
    <property type="entry name" value="HTH_AraC"/>
</dbReference>
<dbReference type="GO" id="GO:0043565">
    <property type="term" value="F:sequence-specific DNA binding"/>
    <property type="evidence" value="ECO:0007669"/>
    <property type="project" value="InterPro"/>
</dbReference>
<keyword evidence="1" id="KW-0805">Transcription regulation</keyword>
<evidence type="ECO:0000313" key="7">
    <source>
        <dbReference type="Proteomes" id="UP000187506"/>
    </source>
</evidence>
<dbReference type="PROSITE" id="PS01124">
    <property type="entry name" value="HTH_ARAC_FAMILY_2"/>
    <property type="match status" value="1"/>
</dbReference>
<dbReference type="PROSITE" id="PS00041">
    <property type="entry name" value="HTH_ARAC_FAMILY_1"/>
    <property type="match status" value="1"/>
</dbReference>
<dbReference type="PANTHER" id="PTHR43280">
    <property type="entry name" value="ARAC-FAMILY TRANSCRIPTIONAL REGULATOR"/>
    <property type="match status" value="1"/>
</dbReference>
<gene>
    <name evidence="6" type="ORF">BWR22_05125</name>
</gene>
<dbReference type="KEGG" id="lvn:BWR22_05125"/>
<accession>A0AAC9LJC1</accession>
<feature type="transmembrane region" description="Helical" evidence="4">
    <location>
        <begin position="6"/>
        <end position="24"/>
    </location>
</feature>
<dbReference type="SUPFAM" id="SSF46689">
    <property type="entry name" value="Homeodomain-like"/>
    <property type="match status" value="1"/>
</dbReference>
<evidence type="ECO:0000256" key="2">
    <source>
        <dbReference type="ARBA" id="ARBA00023125"/>
    </source>
</evidence>
<organism evidence="6 7">
    <name type="scientific">Lacinutrix venerupis</name>
    <dbReference type="NCBI Taxonomy" id="1486034"/>
    <lineage>
        <taxon>Bacteria</taxon>
        <taxon>Pseudomonadati</taxon>
        <taxon>Bacteroidota</taxon>
        <taxon>Flavobacteriia</taxon>
        <taxon>Flavobacteriales</taxon>
        <taxon>Flavobacteriaceae</taxon>
        <taxon>Lacinutrix</taxon>
    </lineage>
</organism>
<dbReference type="SMART" id="SM00342">
    <property type="entry name" value="HTH_ARAC"/>
    <property type="match status" value="1"/>
</dbReference>
<feature type="domain" description="HTH araC/xylS-type" evidence="5">
    <location>
        <begin position="239"/>
        <end position="345"/>
    </location>
</feature>
<dbReference type="Gene3D" id="1.10.10.60">
    <property type="entry name" value="Homeodomain-like"/>
    <property type="match status" value="1"/>
</dbReference>
<keyword evidence="7" id="KW-1185">Reference proteome</keyword>
<dbReference type="AlphaFoldDB" id="A0AAC9LJC1"/>
<dbReference type="GO" id="GO:0003700">
    <property type="term" value="F:DNA-binding transcription factor activity"/>
    <property type="evidence" value="ECO:0007669"/>
    <property type="project" value="InterPro"/>
</dbReference>
<dbReference type="InterPro" id="IPR009057">
    <property type="entry name" value="Homeodomain-like_sf"/>
</dbReference>
<feature type="transmembrane region" description="Helical" evidence="4">
    <location>
        <begin position="126"/>
        <end position="147"/>
    </location>
</feature>